<dbReference type="InterPro" id="IPR011059">
    <property type="entry name" value="Metal-dep_hydrolase_composite"/>
</dbReference>
<dbReference type="InterPro" id="IPR002195">
    <property type="entry name" value="Dihydroorotase_CS"/>
</dbReference>
<dbReference type="GO" id="GO:0006145">
    <property type="term" value="P:purine nucleobase catabolic process"/>
    <property type="evidence" value="ECO:0007669"/>
    <property type="project" value="TreeGrafter"/>
</dbReference>
<evidence type="ECO:0000259" key="11">
    <source>
        <dbReference type="Pfam" id="PF01979"/>
    </source>
</evidence>
<sequence length="451" mass="46303">MRAARAWVDGAWRAADVHVRDGRVVDVVDVVGPGPVPAGVDVHALADDEVLLPGLVDSHVHVNDPGRTAWEGFASATRAAAAGGVTTLVDMPLNSVPPTTTVAALDAKRAAAAGRLTVDVAFWGGAVPENLGTLGPLHAAGVRGFKAFLVPSGVEEFGHLDDAQLGAALAEVAALGTVLVVHAEDPASLVPAPGPDGALGPRYADFLASRPPASERVAVARVLDGVRRAGARVHVLHLSDAGALPLLRAAKADGLPVTVETCPHYLTLRAEDVPDGATQFKCCPPIRDAANQDLLWEAVLDGTVDAVVSDHSPSTTDLKHVRGGDFGLSWGGVAGLQLGLAVVWTAARARGVPLDALLPAFTTGPARVAGLDDRGVIAVGAPAHLVAFAPEQPFVVDARALEHRNPDTPYDGAALVGVPRTVWLHGEVVVADARVVRPGTGRMLPPAGSRA</sequence>
<dbReference type="GO" id="GO:0050897">
    <property type="term" value="F:cobalt ion binding"/>
    <property type="evidence" value="ECO:0007669"/>
    <property type="project" value="InterPro"/>
</dbReference>
<evidence type="ECO:0000256" key="3">
    <source>
        <dbReference type="ARBA" id="ARBA00004968"/>
    </source>
</evidence>
<dbReference type="GO" id="GO:0004038">
    <property type="term" value="F:allantoinase activity"/>
    <property type="evidence" value="ECO:0007669"/>
    <property type="project" value="UniProtKB-EC"/>
</dbReference>
<keyword evidence="13" id="KW-1185">Reference proteome</keyword>
<comment type="similarity">
    <text evidence="4">Belongs to the metallo-dependent hydrolases superfamily. DHOase family. Class I DHOase subfamily.</text>
</comment>
<dbReference type="PANTHER" id="PTHR43668:SF2">
    <property type="entry name" value="ALLANTOINASE"/>
    <property type="match status" value="1"/>
</dbReference>
<dbReference type="Proteomes" id="UP000289954">
    <property type="component" value="Unassembled WGS sequence"/>
</dbReference>
<dbReference type="InterPro" id="IPR032466">
    <property type="entry name" value="Metal_Hydrolase"/>
</dbReference>
<keyword evidence="8" id="KW-0479">Metal-binding</keyword>
<accession>A0A402DMH1</accession>
<evidence type="ECO:0000256" key="1">
    <source>
        <dbReference type="ARBA" id="ARBA00001947"/>
    </source>
</evidence>
<keyword evidence="10" id="KW-0862">Zinc</keyword>
<dbReference type="SUPFAM" id="SSF51338">
    <property type="entry name" value="Composite domain of metallo-dependent hydrolases"/>
    <property type="match status" value="1"/>
</dbReference>
<dbReference type="AlphaFoldDB" id="A0A402DMH1"/>
<feature type="domain" description="Amidohydrolase-related" evidence="11">
    <location>
        <begin position="50"/>
        <end position="429"/>
    </location>
</feature>
<comment type="cofactor">
    <cofactor evidence="1">
        <name>Zn(2+)</name>
        <dbReference type="ChEBI" id="CHEBI:29105"/>
    </cofactor>
</comment>
<dbReference type="GO" id="GO:0000256">
    <property type="term" value="P:allantoin catabolic process"/>
    <property type="evidence" value="ECO:0007669"/>
    <property type="project" value="InterPro"/>
</dbReference>
<proteinExistence type="inferred from homology"/>
<dbReference type="NCBIfam" id="TIGR03178">
    <property type="entry name" value="allantoinase"/>
    <property type="match status" value="1"/>
</dbReference>
<evidence type="ECO:0000256" key="5">
    <source>
        <dbReference type="ARBA" id="ARBA00010368"/>
    </source>
</evidence>
<dbReference type="InterPro" id="IPR050138">
    <property type="entry name" value="DHOase/Allantoinase_Hydrolase"/>
</dbReference>
<organism evidence="12 13">
    <name type="scientific">Cellulomonas biazotea</name>
    <dbReference type="NCBI Taxonomy" id="1709"/>
    <lineage>
        <taxon>Bacteria</taxon>
        <taxon>Bacillati</taxon>
        <taxon>Actinomycetota</taxon>
        <taxon>Actinomycetes</taxon>
        <taxon>Micrococcales</taxon>
        <taxon>Cellulomonadaceae</taxon>
        <taxon>Cellulomonas</taxon>
    </lineage>
</organism>
<keyword evidence="9" id="KW-0378">Hydrolase</keyword>
<evidence type="ECO:0000313" key="12">
    <source>
        <dbReference type="EMBL" id="GCE75321.1"/>
    </source>
</evidence>
<evidence type="ECO:0000256" key="4">
    <source>
        <dbReference type="ARBA" id="ARBA00010286"/>
    </source>
</evidence>
<evidence type="ECO:0000256" key="6">
    <source>
        <dbReference type="ARBA" id="ARBA00011881"/>
    </source>
</evidence>
<dbReference type="Pfam" id="PF01979">
    <property type="entry name" value="Amidohydro_1"/>
    <property type="match status" value="1"/>
</dbReference>
<dbReference type="Gene3D" id="3.20.20.140">
    <property type="entry name" value="Metal-dependent hydrolases"/>
    <property type="match status" value="1"/>
</dbReference>
<reference evidence="12 13" key="1">
    <citation type="submission" date="2019-01" db="EMBL/GenBank/DDBJ databases">
        <title>Draft genome sequence of Cellulomonas takizawaensis strain TKZ-21.</title>
        <authorList>
            <person name="Yamamura H."/>
            <person name="Hayashi T."/>
            <person name="Hamada M."/>
            <person name="Serisawa Y."/>
            <person name="Matsuyama K."/>
            <person name="Nakagawa Y."/>
            <person name="Otoguro M."/>
            <person name="Yanagida F."/>
            <person name="Hayakawa M."/>
        </authorList>
    </citation>
    <scope>NUCLEOTIDE SEQUENCE [LARGE SCALE GENOMIC DNA]</scope>
    <source>
        <strain evidence="12 13">NBRC12680</strain>
    </source>
</reference>
<evidence type="ECO:0000256" key="9">
    <source>
        <dbReference type="ARBA" id="ARBA00022801"/>
    </source>
</evidence>
<evidence type="ECO:0000256" key="2">
    <source>
        <dbReference type="ARBA" id="ARBA00002368"/>
    </source>
</evidence>
<protein>
    <recommendedName>
        <fullName evidence="7">allantoinase</fullName>
        <ecNumber evidence="7">3.5.2.5</ecNumber>
    </recommendedName>
</protein>
<dbReference type="SUPFAM" id="SSF51556">
    <property type="entry name" value="Metallo-dependent hydrolases"/>
    <property type="match status" value="1"/>
</dbReference>
<dbReference type="EC" id="3.5.2.5" evidence="7"/>
<comment type="pathway">
    <text evidence="3">Nitrogen metabolism; (S)-allantoin degradation; allantoate from (S)-allantoin: step 1/1.</text>
</comment>
<name>A0A402DMH1_9CELL</name>
<evidence type="ECO:0000256" key="8">
    <source>
        <dbReference type="ARBA" id="ARBA00022723"/>
    </source>
</evidence>
<dbReference type="GO" id="GO:0008270">
    <property type="term" value="F:zinc ion binding"/>
    <property type="evidence" value="ECO:0007669"/>
    <property type="project" value="InterPro"/>
</dbReference>
<comment type="similarity">
    <text evidence="5">Belongs to the metallo-dependent hydrolases superfamily. Allantoinase family.</text>
</comment>
<comment type="caution">
    <text evidence="12">The sequence shown here is derived from an EMBL/GenBank/DDBJ whole genome shotgun (WGS) entry which is preliminary data.</text>
</comment>
<comment type="function">
    <text evidence="2">Catalyzes the reversible cyclization of carbamoyl aspartate to dihydroorotate.</text>
</comment>
<comment type="subunit">
    <text evidence="6">Homotetramer.</text>
</comment>
<evidence type="ECO:0000256" key="7">
    <source>
        <dbReference type="ARBA" id="ARBA00012863"/>
    </source>
</evidence>
<dbReference type="InterPro" id="IPR006680">
    <property type="entry name" value="Amidohydro-rel"/>
</dbReference>
<dbReference type="PANTHER" id="PTHR43668">
    <property type="entry name" value="ALLANTOINASE"/>
    <property type="match status" value="1"/>
</dbReference>
<dbReference type="GO" id="GO:0005737">
    <property type="term" value="C:cytoplasm"/>
    <property type="evidence" value="ECO:0007669"/>
    <property type="project" value="TreeGrafter"/>
</dbReference>
<dbReference type="EMBL" id="BIMR01000019">
    <property type="protein sequence ID" value="GCE75321.1"/>
    <property type="molecule type" value="Genomic_DNA"/>
</dbReference>
<dbReference type="PROSITE" id="PS00482">
    <property type="entry name" value="DIHYDROOROTASE_1"/>
    <property type="match status" value="1"/>
</dbReference>
<evidence type="ECO:0000313" key="13">
    <source>
        <dbReference type="Proteomes" id="UP000289954"/>
    </source>
</evidence>
<dbReference type="InterPro" id="IPR017593">
    <property type="entry name" value="Allantoinase"/>
</dbReference>
<gene>
    <name evidence="12" type="primary">allB</name>
    <name evidence="12" type="ORF">CBZ_03770</name>
</gene>
<evidence type="ECO:0000256" key="10">
    <source>
        <dbReference type="ARBA" id="ARBA00022833"/>
    </source>
</evidence>